<protein>
    <recommendedName>
        <fullName evidence="3">Secretion system C-terminal sorting domain-containing protein</fullName>
    </recommendedName>
</protein>
<dbReference type="Proteomes" id="UP001176883">
    <property type="component" value="Unassembled WGS sequence"/>
</dbReference>
<dbReference type="InterPro" id="IPR050767">
    <property type="entry name" value="Sel1_AlgK"/>
</dbReference>
<accession>A0ABT8W5I1</accession>
<sequence>MSWYTAYSQDSTCDNDLEKAKNLLAENSPFDDSAVIFKLVEPCALNGNSAAENLLGVLYLKGIGTPVDEATAFKYISSGAEKGHATAQYNLGRMYKTGAGCAINFNKAIDWFKKSSTNGNQRATYSLGYMYYKGLGVEQNYQQAIQWFKNSEDPMAKHFLGLCYYQGYGVPADENKALEILLTNTIINSKTLVSYIQNNQKENTDTAVEEALNDISNNNTNLEAAITTPIETLQEQEPVTVEDVIGDWEGKLIQYDWSGNKIERILPIELSFKGSDKSMDVNYSILEQQDTIIASFQDDYLYFKTPFNFTLDKLYSSNPKELSLDYGVLSINLKKQVISNSIYLIGTVDTYIDNWMEYGQPTRIILKPKHEADNSEDEALLLALAAQEDQFIKLYPVPFVNQLTVQYQLEMVANVYVELVSINGGNPIVVVPTTHQDPGNYTYAVPVNPSLPEGLYVVRLFAGNQLYTRLIIKDN</sequence>
<proteinExistence type="predicted"/>
<evidence type="ECO:0000313" key="2">
    <source>
        <dbReference type="Proteomes" id="UP001176883"/>
    </source>
</evidence>
<dbReference type="Gene3D" id="1.25.40.10">
    <property type="entry name" value="Tetratricopeptide repeat domain"/>
    <property type="match status" value="1"/>
</dbReference>
<dbReference type="SUPFAM" id="SSF81901">
    <property type="entry name" value="HCP-like"/>
    <property type="match status" value="1"/>
</dbReference>
<dbReference type="EMBL" id="JAUOEK010000020">
    <property type="protein sequence ID" value="MDO5968372.1"/>
    <property type="molecule type" value="Genomic_DNA"/>
</dbReference>
<dbReference type="PANTHER" id="PTHR11102:SF160">
    <property type="entry name" value="ERAD-ASSOCIATED E3 UBIQUITIN-PROTEIN LIGASE COMPONENT HRD3"/>
    <property type="match status" value="1"/>
</dbReference>
<dbReference type="Pfam" id="PF08238">
    <property type="entry name" value="Sel1"/>
    <property type="match status" value="4"/>
</dbReference>
<gene>
    <name evidence="1" type="ORF">Q4Q35_00995</name>
</gene>
<dbReference type="PANTHER" id="PTHR11102">
    <property type="entry name" value="SEL-1-LIKE PROTEIN"/>
    <property type="match status" value="1"/>
</dbReference>
<comment type="caution">
    <text evidence="1">The sequence shown here is derived from an EMBL/GenBank/DDBJ whole genome shotgun (WGS) entry which is preliminary data.</text>
</comment>
<reference evidence="1" key="1">
    <citation type="submission" date="2023-07" db="EMBL/GenBank/DDBJ databases">
        <title>Two novel species in the genus Flavivirga.</title>
        <authorList>
            <person name="Kwon K."/>
        </authorList>
    </citation>
    <scope>NUCLEOTIDE SEQUENCE</scope>
    <source>
        <strain evidence="1">KCTC 52353</strain>
    </source>
</reference>
<name>A0ABT8W5I1_9FLAO</name>
<dbReference type="SMART" id="SM00671">
    <property type="entry name" value="SEL1"/>
    <property type="match status" value="4"/>
</dbReference>
<dbReference type="InterPro" id="IPR006597">
    <property type="entry name" value="Sel1-like"/>
</dbReference>
<organism evidence="1 2">
    <name type="scientific">Flavivirga aquimarina</name>
    <dbReference type="NCBI Taxonomy" id="2027862"/>
    <lineage>
        <taxon>Bacteria</taxon>
        <taxon>Pseudomonadati</taxon>
        <taxon>Bacteroidota</taxon>
        <taxon>Flavobacteriia</taxon>
        <taxon>Flavobacteriales</taxon>
        <taxon>Flavobacteriaceae</taxon>
        <taxon>Flavivirga</taxon>
    </lineage>
</organism>
<keyword evidence="2" id="KW-1185">Reference proteome</keyword>
<evidence type="ECO:0000313" key="1">
    <source>
        <dbReference type="EMBL" id="MDO5968372.1"/>
    </source>
</evidence>
<evidence type="ECO:0008006" key="3">
    <source>
        <dbReference type="Google" id="ProtNLM"/>
    </source>
</evidence>
<dbReference type="RefSeq" id="WP_303276053.1">
    <property type="nucleotide sequence ID" value="NZ_JAUOEK010000020.1"/>
</dbReference>
<dbReference type="InterPro" id="IPR011990">
    <property type="entry name" value="TPR-like_helical_dom_sf"/>
</dbReference>